<accession>A0A816UVP3</accession>
<protein>
    <submittedName>
        <fullName evidence="1">Uncharacterized protein</fullName>
    </submittedName>
</protein>
<sequence>DHDYQKSLSAAHAQMERRTRSRCELGLLHGAGKVPVKNGGGEAACESSAD</sequence>
<comment type="caution">
    <text evidence="1">The sequence shown here is derived from an EMBL/GenBank/DDBJ whole genome shotgun (WGS) entry which is preliminary data.</text>
</comment>
<dbReference type="EMBL" id="CAJNRG010010043">
    <property type="protein sequence ID" value="CAF2118278.1"/>
    <property type="molecule type" value="Genomic_DNA"/>
</dbReference>
<name>A0A816UVP3_9BILA</name>
<feature type="non-terminal residue" evidence="1">
    <location>
        <position position="1"/>
    </location>
</feature>
<organism evidence="1 2">
    <name type="scientific">Rotaria magnacalcarata</name>
    <dbReference type="NCBI Taxonomy" id="392030"/>
    <lineage>
        <taxon>Eukaryota</taxon>
        <taxon>Metazoa</taxon>
        <taxon>Spiralia</taxon>
        <taxon>Gnathifera</taxon>
        <taxon>Rotifera</taxon>
        <taxon>Eurotatoria</taxon>
        <taxon>Bdelloidea</taxon>
        <taxon>Philodinida</taxon>
        <taxon>Philodinidae</taxon>
        <taxon>Rotaria</taxon>
    </lineage>
</organism>
<dbReference type="Proteomes" id="UP000663887">
    <property type="component" value="Unassembled WGS sequence"/>
</dbReference>
<evidence type="ECO:0000313" key="1">
    <source>
        <dbReference type="EMBL" id="CAF2118278.1"/>
    </source>
</evidence>
<reference evidence="1" key="1">
    <citation type="submission" date="2021-02" db="EMBL/GenBank/DDBJ databases">
        <authorList>
            <person name="Nowell W R."/>
        </authorList>
    </citation>
    <scope>NUCLEOTIDE SEQUENCE</scope>
</reference>
<evidence type="ECO:0000313" key="2">
    <source>
        <dbReference type="Proteomes" id="UP000663887"/>
    </source>
</evidence>
<proteinExistence type="predicted"/>
<dbReference type="AlphaFoldDB" id="A0A816UVP3"/>
<gene>
    <name evidence="1" type="ORF">XDN619_LOCUS22120</name>
</gene>